<dbReference type="PANTHER" id="PTHR43335">
    <property type="entry name" value="ABC TRANSPORTER, ATP-BINDING PROTEIN"/>
    <property type="match status" value="1"/>
</dbReference>
<dbReference type="InterPro" id="IPR027417">
    <property type="entry name" value="P-loop_NTPase"/>
</dbReference>
<evidence type="ECO:0000256" key="4">
    <source>
        <dbReference type="ARBA" id="ARBA00022840"/>
    </source>
</evidence>
<dbReference type="SUPFAM" id="SSF52540">
    <property type="entry name" value="P-loop containing nucleoside triphosphate hydrolases"/>
    <property type="match status" value="1"/>
</dbReference>
<dbReference type="PROSITE" id="PS50893">
    <property type="entry name" value="ABC_TRANSPORTER_2"/>
    <property type="match status" value="1"/>
</dbReference>
<organism evidence="6 7">
    <name type="scientific">Effusibacillus consociatus</name>
    <dbReference type="NCBI Taxonomy" id="1117041"/>
    <lineage>
        <taxon>Bacteria</taxon>
        <taxon>Bacillati</taxon>
        <taxon>Bacillota</taxon>
        <taxon>Bacilli</taxon>
        <taxon>Bacillales</taxon>
        <taxon>Alicyclobacillaceae</taxon>
        <taxon>Effusibacillus</taxon>
    </lineage>
</organism>
<evidence type="ECO:0000313" key="6">
    <source>
        <dbReference type="EMBL" id="MFC4766353.1"/>
    </source>
</evidence>
<evidence type="ECO:0000256" key="2">
    <source>
        <dbReference type="ARBA" id="ARBA00022448"/>
    </source>
</evidence>
<dbReference type="CDD" id="cd03264">
    <property type="entry name" value="ABC_drug_resistance_like"/>
    <property type="match status" value="1"/>
</dbReference>
<protein>
    <submittedName>
        <fullName evidence="6">ABC transporter ATP-binding protein</fullName>
    </submittedName>
</protein>
<dbReference type="EMBL" id="JBHSHC010000015">
    <property type="protein sequence ID" value="MFC4766353.1"/>
    <property type="molecule type" value="Genomic_DNA"/>
</dbReference>
<sequence length="288" mass="32301">MESLTIDNISKAFKKHQALTSVSLEIPSGLFGLLGPNGAGKTTLMRILATVMIQDEGDIQFQGVNWSKNADQARLMLGYLPQEFGAFRNITPVECLDYIGVLKGLSDKKQRRDQIQCVLEEVNLTEHADRKIRGFSGGMKRRLGIAQAILGNPRLVIVDEPTAGLDPDERIRFRGLLRRLAQDRTVILSTHIVEDIEATCDKVAVIKRGKATQFANLEALASLADNKVWNWYIPMSQYEKVSNQHKVISTKIREDRAEIRILSDVRPSDDAVSVSPTIEEGYLEWIKE</sequence>
<dbReference type="InterPro" id="IPR003593">
    <property type="entry name" value="AAA+_ATPase"/>
</dbReference>
<evidence type="ECO:0000313" key="7">
    <source>
        <dbReference type="Proteomes" id="UP001596002"/>
    </source>
</evidence>
<evidence type="ECO:0000259" key="5">
    <source>
        <dbReference type="PROSITE" id="PS50893"/>
    </source>
</evidence>
<dbReference type="RefSeq" id="WP_380024190.1">
    <property type="nucleotide sequence ID" value="NZ_JBHSHC010000015.1"/>
</dbReference>
<proteinExistence type="inferred from homology"/>
<dbReference type="Proteomes" id="UP001596002">
    <property type="component" value="Unassembled WGS sequence"/>
</dbReference>
<comment type="similarity">
    <text evidence="1">Belongs to the ABC transporter superfamily.</text>
</comment>
<dbReference type="InterPro" id="IPR003439">
    <property type="entry name" value="ABC_transporter-like_ATP-bd"/>
</dbReference>
<reference evidence="7" key="1">
    <citation type="journal article" date="2019" name="Int. J. Syst. Evol. Microbiol.">
        <title>The Global Catalogue of Microorganisms (GCM) 10K type strain sequencing project: providing services to taxonomists for standard genome sequencing and annotation.</title>
        <authorList>
            <consortium name="The Broad Institute Genomics Platform"/>
            <consortium name="The Broad Institute Genome Sequencing Center for Infectious Disease"/>
            <person name="Wu L."/>
            <person name="Ma J."/>
        </authorList>
    </citation>
    <scope>NUCLEOTIDE SEQUENCE [LARGE SCALE GENOMIC DNA]</scope>
    <source>
        <strain evidence="7">WYCCWR 12678</strain>
    </source>
</reference>
<dbReference type="PROSITE" id="PS00211">
    <property type="entry name" value="ABC_TRANSPORTER_1"/>
    <property type="match status" value="1"/>
</dbReference>
<evidence type="ECO:0000256" key="1">
    <source>
        <dbReference type="ARBA" id="ARBA00005417"/>
    </source>
</evidence>
<name>A0ABV9PXK1_9BACL</name>
<gene>
    <name evidence="6" type="ORF">ACFO8Q_02930</name>
</gene>
<dbReference type="SMART" id="SM00382">
    <property type="entry name" value="AAA"/>
    <property type="match status" value="1"/>
</dbReference>
<dbReference type="PANTHER" id="PTHR43335:SF2">
    <property type="entry name" value="ABC TRANSPORTER, ATP-BINDING PROTEIN"/>
    <property type="match status" value="1"/>
</dbReference>
<dbReference type="GO" id="GO:0005524">
    <property type="term" value="F:ATP binding"/>
    <property type="evidence" value="ECO:0007669"/>
    <property type="project" value="UniProtKB-KW"/>
</dbReference>
<keyword evidence="7" id="KW-1185">Reference proteome</keyword>
<accession>A0ABV9PXK1</accession>
<feature type="domain" description="ABC transporter" evidence="5">
    <location>
        <begin position="4"/>
        <end position="233"/>
    </location>
</feature>
<dbReference type="Pfam" id="PF00005">
    <property type="entry name" value="ABC_tran"/>
    <property type="match status" value="1"/>
</dbReference>
<comment type="caution">
    <text evidence="6">The sequence shown here is derived from an EMBL/GenBank/DDBJ whole genome shotgun (WGS) entry which is preliminary data.</text>
</comment>
<dbReference type="InterPro" id="IPR017871">
    <property type="entry name" value="ABC_transporter-like_CS"/>
</dbReference>
<keyword evidence="3" id="KW-0547">Nucleotide-binding</keyword>
<evidence type="ECO:0000256" key="3">
    <source>
        <dbReference type="ARBA" id="ARBA00022741"/>
    </source>
</evidence>
<keyword evidence="4 6" id="KW-0067">ATP-binding</keyword>
<dbReference type="Gene3D" id="3.40.50.300">
    <property type="entry name" value="P-loop containing nucleotide triphosphate hydrolases"/>
    <property type="match status" value="1"/>
</dbReference>
<keyword evidence="2" id="KW-0813">Transport</keyword>